<name>A0A6A4I1Q0_9AGAR</name>
<evidence type="ECO:0000313" key="2">
    <source>
        <dbReference type="Proteomes" id="UP000799118"/>
    </source>
</evidence>
<dbReference type="Proteomes" id="UP000799118">
    <property type="component" value="Unassembled WGS sequence"/>
</dbReference>
<keyword evidence="2" id="KW-1185">Reference proteome</keyword>
<gene>
    <name evidence="1" type="ORF">BT96DRAFT_434991</name>
</gene>
<dbReference type="AlphaFoldDB" id="A0A6A4I1Q0"/>
<proteinExistence type="predicted"/>
<sequence>MDHKTRSREREGFRPVSPEKVIISYELHQKIIAAQCQLSAQEHKMLAPETKLKAALERLTAAEDNGRVKAVKIEELEERIQDLLEVTEKEAFTKEEPAECVNREDW</sequence>
<organism evidence="1 2">
    <name type="scientific">Gymnopus androsaceus JB14</name>
    <dbReference type="NCBI Taxonomy" id="1447944"/>
    <lineage>
        <taxon>Eukaryota</taxon>
        <taxon>Fungi</taxon>
        <taxon>Dikarya</taxon>
        <taxon>Basidiomycota</taxon>
        <taxon>Agaricomycotina</taxon>
        <taxon>Agaricomycetes</taxon>
        <taxon>Agaricomycetidae</taxon>
        <taxon>Agaricales</taxon>
        <taxon>Marasmiineae</taxon>
        <taxon>Omphalotaceae</taxon>
        <taxon>Gymnopus</taxon>
    </lineage>
</organism>
<dbReference type="EMBL" id="ML769418">
    <property type="protein sequence ID" value="KAE9404301.1"/>
    <property type="molecule type" value="Genomic_DNA"/>
</dbReference>
<protein>
    <submittedName>
        <fullName evidence="1">Uncharacterized protein</fullName>
    </submittedName>
</protein>
<reference evidence="1" key="1">
    <citation type="journal article" date="2019" name="Environ. Microbiol.">
        <title>Fungal ecological strategies reflected in gene transcription - a case study of two litter decomposers.</title>
        <authorList>
            <person name="Barbi F."/>
            <person name="Kohler A."/>
            <person name="Barry K."/>
            <person name="Baskaran P."/>
            <person name="Daum C."/>
            <person name="Fauchery L."/>
            <person name="Ihrmark K."/>
            <person name="Kuo A."/>
            <person name="LaButti K."/>
            <person name="Lipzen A."/>
            <person name="Morin E."/>
            <person name="Grigoriev I.V."/>
            <person name="Henrissat B."/>
            <person name="Lindahl B."/>
            <person name="Martin F."/>
        </authorList>
    </citation>
    <scope>NUCLEOTIDE SEQUENCE</scope>
    <source>
        <strain evidence="1">JB14</strain>
    </source>
</reference>
<evidence type="ECO:0000313" key="1">
    <source>
        <dbReference type="EMBL" id="KAE9404301.1"/>
    </source>
</evidence>
<accession>A0A6A4I1Q0</accession>